<keyword evidence="2" id="KW-1185">Reference proteome</keyword>
<evidence type="ECO:0000313" key="2">
    <source>
        <dbReference type="Proteomes" id="UP000001868"/>
    </source>
</evidence>
<evidence type="ECO:0008006" key="3">
    <source>
        <dbReference type="Google" id="ProtNLM"/>
    </source>
</evidence>
<dbReference type="InterPro" id="IPR013433">
    <property type="entry name" value="PHA_gran_rgn"/>
</dbReference>
<organism evidence="1 2">
    <name type="scientific">Phenylobacterium zucineum (strain HLK1)</name>
    <dbReference type="NCBI Taxonomy" id="450851"/>
    <lineage>
        <taxon>Bacteria</taxon>
        <taxon>Pseudomonadati</taxon>
        <taxon>Pseudomonadota</taxon>
        <taxon>Alphaproteobacteria</taxon>
        <taxon>Caulobacterales</taxon>
        <taxon>Caulobacteraceae</taxon>
        <taxon>Phenylobacterium</taxon>
    </lineage>
</organism>
<accession>B4RCP7</accession>
<dbReference type="EMBL" id="CP000747">
    <property type="protein sequence ID" value="ACG78234.1"/>
    <property type="molecule type" value="Genomic_DNA"/>
</dbReference>
<evidence type="ECO:0000313" key="1">
    <source>
        <dbReference type="EMBL" id="ACG78234.1"/>
    </source>
</evidence>
<name>B4RCP7_PHEZH</name>
<dbReference type="eggNOG" id="ENOG503342I">
    <property type="taxonomic scope" value="Bacteria"/>
</dbReference>
<dbReference type="AlphaFoldDB" id="B4RCP7"/>
<sequence>MSKPVVVTIPHQLGRAEARRRIEEGLGRLTGQFAAMGRTEHAWDGDVMRFAVAAMGQEVTGTIAIADQDVTLNVMLPGFLAMLANKVKGQIQREGQVLLEDKRR</sequence>
<reference evidence="1 2" key="1">
    <citation type="journal article" date="2008" name="BMC Genomics">
        <title>Complete genome of Phenylobacterium zucineum - a novel facultative intracellular bacterium isolated from human erythroleukemia cell line K562.</title>
        <authorList>
            <person name="Luo Y."/>
            <person name="Xu X."/>
            <person name="Ding Z."/>
            <person name="Liu Z."/>
            <person name="Zhang B."/>
            <person name="Yan Z."/>
            <person name="Sun J."/>
            <person name="Hu S."/>
            <person name="Hu X."/>
        </authorList>
    </citation>
    <scope>NUCLEOTIDE SEQUENCE [LARGE SCALE GENOMIC DNA]</scope>
    <source>
        <strain evidence="1 2">HLK1</strain>
    </source>
</reference>
<gene>
    <name evidence="1" type="ordered locus">PHZ_c1823</name>
</gene>
<dbReference type="Proteomes" id="UP000001868">
    <property type="component" value="Chromosome"/>
</dbReference>
<dbReference type="Pfam" id="PF09650">
    <property type="entry name" value="PHA_gran_rgn"/>
    <property type="match status" value="1"/>
</dbReference>
<dbReference type="HOGENOM" id="CLU_150610_0_0_5"/>
<dbReference type="OrthoDB" id="8853368at2"/>
<dbReference type="KEGG" id="pzu:PHZ_c1823"/>
<protein>
    <recommendedName>
        <fullName evidence="3">Polyhydroxyalkanoic acid system protein</fullName>
    </recommendedName>
</protein>
<dbReference type="RefSeq" id="WP_012522376.1">
    <property type="nucleotide sequence ID" value="NC_011144.1"/>
</dbReference>
<proteinExistence type="predicted"/>